<keyword evidence="2" id="KW-1185">Reference proteome</keyword>
<protein>
    <submittedName>
        <fullName evidence="1">Glycoside hydrolase family 2</fullName>
    </submittedName>
</protein>
<feature type="non-terminal residue" evidence="1">
    <location>
        <position position="202"/>
    </location>
</feature>
<comment type="caution">
    <text evidence="1">The sequence shown here is derived from an EMBL/GenBank/DDBJ whole genome shotgun (WGS) entry which is preliminary data.</text>
</comment>
<accession>A0ABS7CK98</accession>
<evidence type="ECO:0000313" key="1">
    <source>
        <dbReference type="EMBL" id="MBW7461353.1"/>
    </source>
</evidence>
<sequence>TERRCLYVDASLLDDRGNAVNRERLAFEAFPDIAAGGLPVKAAYIGEDAKRLAASLRLSAEAVAETGADEGADWRGDIPLIVSSGKEFAVRKASLLKRVREGASLLLIRGSGSGGEQDAWEIEGADVEAVRMKTRYTLAIERGTPGLEWMREDDFSYFYDKSCGRIEGIADSQLAGEGLETIVFTYLYRRSAGEKVKLPVVA</sequence>
<dbReference type="GO" id="GO:0016787">
    <property type="term" value="F:hydrolase activity"/>
    <property type="evidence" value="ECO:0007669"/>
    <property type="project" value="UniProtKB-KW"/>
</dbReference>
<evidence type="ECO:0000313" key="2">
    <source>
        <dbReference type="Proteomes" id="UP001519887"/>
    </source>
</evidence>
<reference evidence="1 2" key="1">
    <citation type="submission" date="2021-07" db="EMBL/GenBank/DDBJ databases">
        <title>Paenibacillus radiodurans sp. nov., isolated from the southeastern edge of Tengger Desert.</title>
        <authorList>
            <person name="Zhang G."/>
        </authorList>
    </citation>
    <scope>NUCLEOTIDE SEQUENCE [LARGE SCALE GENOMIC DNA]</scope>
    <source>
        <strain evidence="1 2">CCM 7311</strain>
    </source>
</reference>
<gene>
    <name evidence="1" type="ORF">K0U00_45590</name>
</gene>
<proteinExistence type="predicted"/>
<name>A0ABS7CK98_9BACL</name>
<dbReference type="Proteomes" id="UP001519887">
    <property type="component" value="Unassembled WGS sequence"/>
</dbReference>
<keyword evidence="1" id="KW-0378">Hydrolase</keyword>
<feature type="non-terminal residue" evidence="1">
    <location>
        <position position="1"/>
    </location>
</feature>
<dbReference type="EMBL" id="JAHZIK010002882">
    <property type="protein sequence ID" value="MBW7461353.1"/>
    <property type="molecule type" value="Genomic_DNA"/>
</dbReference>
<organism evidence="1 2">
    <name type="scientific">Paenibacillus sepulcri</name>
    <dbReference type="NCBI Taxonomy" id="359917"/>
    <lineage>
        <taxon>Bacteria</taxon>
        <taxon>Bacillati</taxon>
        <taxon>Bacillota</taxon>
        <taxon>Bacilli</taxon>
        <taxon>Bacillales</taxon>
        <taxon>Paenibacillaceae</taxon>
        <taxon>Paenibacillus</taxon>
    </lineage>
</organism>